<sequence length="180" mass="20944">MAEKSPAPDRQPPRDPRTGKSAAYQRMQQQAKWVELQVQQAQQRGDFDDLPGFGKPLEDLGTQHDPDWWVKKLVEREQITGVLPPALQLRTDDAQLDGKLDRVTTEREVRAELDDFNDRVRKARIQPLGGPPMITKERDVDAEVERWKGRRAARHEAQRAAVAQRETHERARRRRRFRKG</sequence>
<accession>A0ABP5KQF1</accession>
<feature type="compositionally biased region" description="Basic and acidic residues" evidence="1">
    <location>
        <begin position="1"/>
        <end position="18"/>
    </location>
</feature>
<dbReference type="Pfam" id="PF09350">
    <property type="entry name" value="DJC28_CD"/>
    <property type="match status" value="1"/>
</dbReference>
<proteinExistence type="predicted"/>
<feature type="domain" description="DnaJ homologue subfamily C member 28 conserved" evidence="2">
    <location>
        <begin position="33"/>
        <end position="100"/>
    </location>
</feature>
<protein>
    <recommendedName>
        <fullName evidence="2">DnaJ homologue subfamily C member 28 conserved domain-containing protein</fullName>
    </recommendedName>
</protein>
<evidence type="ECO:0000313" key="3">
    <source>
        <dbReference type="EMBL" id="GAA2133406.1"/>
    </source>
</evidence>
<evidence type="ECO:0000313" key="4">
    <source>
        <dbReference type="Proteomes" id="UP001500575"/>
    </source>
</evidence>
<evidence type="ECO:0000256" key="1">
    <source>
        <dbReference type="SAM" id="MobiDB-lite"/>
    </source>
</evidence>
<dbReference type="RefSeq" id="WP_344305505.1">
    <property type="nucleotide sequence ID" value="NZ_BAAAQQ010000014.1"/>
</dbReference>
<feature type="region of interest" description="Disordered" evidence="1">
    <location>
        <begin position="151"/>
        <end position="180"/>
    </location>
</feature>
<dbReference type="InterPro" id="IPR018961">
    <property type="entry name" value="DnaJ_homolog_subfam-C_membr-28"/>
</dbReference>
<comment type="caution">
    <text evidence="3">The sequence shown here is derived from an EMBL/GenBank/DDBJ whole genome shotgun (WGS) entry which is preliminary data.</text>
</comment>
<reference evidence="4" key="1">
    <citation type="journal article" date="2019" name="Int. J. Syst. Evol. Microbiol.">
        <title>The Global Catalogue of Microorganisms (GCM) 10K type strain sequencing project: providing services to taxonomists for standard genome sequencing and annotation.</title>
        <authorList>
            <consortium name="The Broad Institute Genomics Platform"/>
            <consortium name="The Broad Institute Genome Sequencing Center for Infectious Disease"/>
            <person name="Wu L."/>
            <person name="Ma J."/>
        </authorList>
    </citation>
    <scope>NUCLEOTIDE SEQUENCE [LARGE SCALE GENOMIC DNA]</scope>
    <source>
        <strain evidence="4">JCM 16021</strain>
    </source>
</reference>
<gene>
    <name evidence="3" type="ORF">GCM10009843_38750</name>
</gene>
<evidence type="ECO:0000259" key="2">
    <source>
        <dbReference type="Pfam" id="PF09350"/>
    </source>
</evidence>
<feature type="compositionally biased region" description="Basic residues" evidence="1">
    <location>
        <begin position="170"/>
        <end position="180"/>
    </location>
</feature>
<name>A0ABP5KQF1_9ACTN</name>
<keyword evidence="4" id="KW-1185">Reference proteome</keyword>
<dbReference type="Proteomes" id="UP001500575">
    <property type="component" value="Unassembled WGS sequence"/>
</dbReference>
<feature type="region of interest" description="Disordered" evidence="1">
    <location>
        <begin position="1"/>
        <end position="27"/>
    </location>
</feature>
<dbReference type="EMBL" id="BAAAQQ010000014">
    <property type="protein sequence ID" value="GAA2133406.1"/>
    <property type="molecule type" value="Genomic_DNA"/>
</dbReference>
<organism evidence="3 4">
    <name type="scientific">Nocardioides bigeumensis</name>
    <dbReference type="NCBI Taxonomy" id="433657"/>
    <lineage>
        <taxon>Bacteria</taxon>
        <taxon>Bacillati</taxon>
        <taxon>Actinomycetota</taxon>
        <taxon>Actinomycetes</taxon>
        <taxon>Propionibacteriales</taxon>
        <taxon>Nocardioidaceae</taxon>
        <taxon>Nocardioides</taxon>
    </lineage>
</organism>